<keyword evidence="1" id="KW-0175">Coiled coil</keyword>
<dbReference type="AlphaFoldDB" id="A0A0G4EKV3"/>
<feature type="chain" id="PRO_5005187916" evidence="3">
    <location>
        <begin position="23"/>
        <end position="141"/>
    </location>
</feature>
<evidence type="ECO:0000256" key="3">
    <source>
        <dbReference type="SAM" id="SignalP"/>
    </source>
</evidence>
<dbReference type="Proteomes" id="UP000041254">
    <property type="component" value="Unassembled WGS sequence"/>
</dbReference>
<feature type="region of interest" description="Disordered" evidence="2">
    <location>
        <begin position="122"/>
        <end position="141"/>
    </location>
</feature>
<evidence type="ECO:0000313" key="4">
    <source>
        <dbReference type="EMBL" id="CEL97347.1"/>
    </source>
</evidence>
<keyword evidence="3" id="KW-0732">Signal</keyword>
<protein>
    <submittedName>
        <fullName evidence="4">Uncharacterized protein</fullName>
    </submittedName>
</protein>
<evidence type="ECO:0000256" key="1">
    <source>
        <dbReference type="SAM" id="Coils"/>
    </source>
</evidence>
<name>A0A0G4EKV3_VITBC</name>
<dbReference type="VEuPathDB" id="CryptoDB:Vbra_12184"/>
<dbReference type="InParanoid" id="A0A0G4EKV3"/>
<organism evidence="4 5">
    <name type="scientific">Vitrella brassicaformis (strain CCMP3155)</name>
    <dbReference type="NCBI Taxonomy" id="1169540"/>
    <lineage>
        <taxon>Eukaryota</taxon>
        <taxon>Sar</taxon>
        <taxon>Alveolata</taxon>
        <taxon>Colpodellida</taxon>
        <taxon>Vitrellaceae</taxon>
        <taxon>Vitrella</taxon>
    </lineage>
</organism>
<gene>
    <name evidence="4" type="ORF">Vbra_12184</name>
</gene>
<proteinExistence type="predicted"/>
<keyword evidence="5" id="KW-1185">Reference proteome</keyword>
<feature type="coiled-coil region" evidence="1">
    <location>
        <begin position="76"/>
        <end position="110"/>
    </location>
</feature>
<reference evidence="4 5" key="1">
    <citation type="submission" date="2014-11" db="EMBL/GenBank/DDBJ databases">
        <authorList>
            <person name="Zhu J."/>
            <person name="Qi W."/>
            <person name="Song R."/>
        </authorList>
    </citation>
    <scope>NUCLEOTIDE SEQUENCE [LARGE SCALE GENOMIC DNA]</scope>
</reference>
<feature type="signal peptide" evidence="3">
    <location>
        <begin position="1"/>
        <end position="22"/>
    </location>
</feature>
<dbReference type="EMBL" id="CDMY01000255">
    <property type="protein sequence ID" value="CEL97347.1"/>
    <property type="molecule type" value="Genomic_DNA"/>
</dbReference>
<sequence>MPPPEMRMPSPLPAALLAAAAAAPVDLLTASAAKKNAALKEHKVAIAEEARQLIEGPRWRLESFLEEHHHWKREESRGLKEALRRAKASIEKLEERQERLVELAKERNSRIAALELELRAYSSGFGGDDDQQQQRRRQSTS</sequence>
<evidence type="ECO:0000256" key="2">
    <source>
        <dbReference type="SAM" id="MobiDB-lite"/>
    </source>
</evidence>
<evidence type="ECO:0000313" key="5">
    <source>
        <dbReference type="Proteomes" id="UP000041254"/>
    </source>
</evidence>
<accession>A0A0G4EKV3</accession>